<feature type="non-terminal residue" evidence="1">
    <location>
        <position position="39"/>
    </location>
</feature>
<dbReference type="Proteomes" id="UP000789860">
    <property type="component" value="Unassembled WGS sequence"/>
</dbReference>
<feature type="non-terminal residue" evidence="1">
    <location>
        <position position="1"/>
    </location>
</feature>
<accession>A0ACA9PLE7</accession>
<evidence type="ECO:0000313" key="1">
    <source>
        <dbReference type="EMBL" id="CAG8714870.1"/>
    </source>
</evidence>
<gene>
    <name evidence="1" type="ORF">SCALOS_LOCUS11021</name>
</gene>
<name>A0ACA9PLE7_9GLOM</name>
<proteinExistence type="predicted"/>
<keyword evidence="2" id="KW-1185">Reference proteome</keyword>
<evidence type="ECO:0000313" key="2">
    <source>
        <dbReference type="Proteomes" id="UP000789860"/>
    </source>
</evidence>
<organism evidence="1 2">
    <name type="scientific">Scutellospora calospora</name>
    <dbReference type="NCBI Taxonomy" id="85575"/>
    <lineage>
        <taxon>Eukaryota</taxon>
        <taxon>Fungi</taxon>
        <taxon>Fungi incertae sedis</taxon>
        <taxon>Mucoromycota</taxon>
        <taxon>Glomeromycotina</taxon>
        <taxon>Glomeromycetes</taxon>
        <taxon>Diversisporales</taxon>
        <taxon>Gigasporaceae</taxon>
        <taxon>Scutellospora</taxon>
    </lineage>
</organism>
<reference evidence="1" key="1">
    <citation type="submission" date="2021-06" db="EMBL/GenBank/DDBJ databases">
        <authorList>
            <person name="Kallberg Y."/>
            <person name="Tangrot J."/>
            <person name="Rosling A."/>
        </authorList>
    </citation>
    <scope>NUCLEOTIDE SEQUENCE</scope>
    <source>
        <strain evidence="1">AU212A</strain>
    </source>
</reference>
<protein>
    <submittedName>
        <fullName evidence="1">10212_t:CDS:1</fullName>
    </submittedName>
</protein>
<dbReference type="EMBL" id="CAJVPM010044784">
    <property type="protein sequence ID" value="CAG8714870.1"/>
    <property type="molecule type" value="Genomic_DNA"/>
</dbReference>
<sequence length="39" mass="3918">LVAGVFGTIGGGSAGDCGAGKKCHQLQTLYLLVQLRLGD</sequence>
<comment type="caution">
    <text evidence="1">The sequence shown here is derived from an EMBL/GenBank/DDBJ whole genome shotgun (WGS) entry which is preliminary data.</text>
</comment>